<sequence>MPVYTCTTTRSALTASTKAALAAELASIHSRVNHVPSEYVNVVFYALPEEDVYTGGRPAAPLIVDGWTRTGHPDEQVDQLVREIADAATRVTGVPAERVLVIIGNSPARFAIEAGRVLPEPGHEDAWVRDGTG</sequence>
<dbReference type="EMBL" id="JACKVK010000005">
    <property type="protein sequence ID" value="MCV7420389.1"/>
    <property type="molecule type" value="Genomic_DNA"/>
</dbReference>
<feature type="domain" description="Tautomerase cis-CaaD-like" evidence="1">
    <location>
        <begin position="1"/>
        <end position="130"/>
    </location>
</feature>
<dbReference type="Gene3D" id="3.30.429.10">
    <property type="entry name" value="Macrophage Migration Inhibitory Factor"/>
    <property type="match status" value="1"/>
</dbReference>
<comment type="caution">
    <text evidence="2">The sequence shown here is derived from an EMBL/GenBank/DDBJ whole genome shotgun (WGS) entry which is preliminary data.</text>
</comment>
<dbReference type="SUPFAM" id="SSF55331">
    <property type="entry name" value="Tautomerase/MIF"/>
    <property type="match status" value="1"/>
</dbReference>
<dbReference type="AlphaFoldDB" id="A0A9X2YYD3"/>
<evidence type="ECO:0000259" key="1">
    <source>
        <dbReference type="Pfam" id="PF14832"/>
    </source>
</evidence>
<accession>A0A9X2YYD3</accession>
<dbReference type="Proteomes" id="UP001141629">
    <property type="component" value="Unassembled WGS sequence"/>
</dbReference>
<evidence type="ECO:0000313" key="3">
    <source>
        <dbReference type="Proteomes" id="UP001141629"/>
    </source>
</evidence>
<keyword evidence="3" id="KW-1185">Reference proteome</keyword>
<name>A0A9X2YYD3_9MYCO</name>
<dbReference type="RefSeq" id="WP_263995177.1">
    <property type="nucleotide sequence ID" value="NZ_JACKVK010000005.1"/>
</dbReference>
<organism evidence="2 3">
    <name type="scientific">Mycobacterium yunnanensis</name>
    <dbReference type="NCBI Taxonomy" id="368477"/>
    <lineage>
        <taxon>Bacteria</taxon>
        <taxon>Bacillati</taxon>
        <taxon>Actinomycetota</taxon>
        <taxon>Actinomycetes</taxon>
        <taxon>Mycobacteriales</taxon>
        <taxon>Mycobacteriaceae</taxon>
        <taxon>Mycobacterium</taxon>
    </lineage>
</organism>
<proteinExistence type="predicted"/>
<protein>
    <submittedName>
        <fullName evidence="2">Tautomerase</fullName>
    </submittedName>
</protein>
<dbReference type="Pfam" id="PF14832">
    <property type="entry name" value="Tautomerase_3"/>
    <property type="match status" value="1"/>
</dbReference>
<dbReference type="InterPro" id="IPR028116">
    <property type="entry name" value="Cis-CaaD-like"/>
</dbReference>
<evidence type="ECO:0000313" key="2">
    <source>
        <dbReference type="EMBL" id="MCV7420389.1"/>
    </source>
</evidence>
<reference evidence="2" key="2">
    <citation type="journal article" date="2022" name="BMC Genomics">
        <title>Comparative genome analysis of mycobacteria focusing on tRNA and non-coding RNA.</title>
        <authorList>
            <person name="Behra P.R.K."/>
            <person name="Pettersson B.M.F."/>
            <person name="Ramesh M."/>
            <person name="Das S."/>
            <person name="Dasgupta S."/>
            <person name="Kirsebom L.A."/>
        </authorList>
    </citation>
    <scope>NUCLEOTIDE SEQUENCE</scope>
    <source>
        <strain evidence="2">DSM 44838</strain>
    </source>
</reference>
<dbReference type="InterPro" id="IPR014347">
    <property type="entry name" value="Tautomerase/MIF_sf"/>
</dbReference>
<gene>
    <name evidence="2" type="ORF">H7K45_07550</name>
</gene>
<reference evidence="2" key="1">
    <citation type="submission" date="2020-07" db="EMBL/GenBank/DDBJ databases">
        <authorList>
            <person name="Pettersson B.M.F."/>
            <person name="Behra P.R.K."/>
            <person name="Ramesh M."/>
            <person name="Das S."/>
            <person name="Dasgupta S."/>
            <person name="Kirsebom L.A."/>
        </authorList>
    </citation>
    <scope>NUCLEOTIDE SEQUENCE</scope>
    <source>
        <strain evidence="2">DSM 44838</strain>
    </source>
</reference>